<sequence>MLYLLLFCFRSRLIITDSDSYNCIGMHPRLADPSSKACSAKGLWEENNILSRNLRVFFFLFFSQVAMR</sequence>
<proteinExistence type="predicted"/>
<reference evidence="2" key="1">
    <citation type="submission" date="2018-01" db="EMBL/GenBank/DDBJ databases">
        <title>An insight into the sialome of Amazonian anophelines.</title>
        <authorList>
            <person name="Ribeiro J.M."/>
            <person name="Scarpassa V."/>
            <person name="Calvo E."/>
        </authorList>
    </citation>
    <scope>NUCLEOTIDE SEQUENCE</scope>
    <source>
        <tissue evidence="2">Salivary glands</tissue>
    </source>
</reference>
<keyword evidence="1" id="KW-0732">Signal</keyword>
<name>A0A2M3ZRL9_9DIPT</name>
<protein>
    <submittedName>
        <fullName evidence="2">Putative secreted peptide</fullName>
    </submittedName>
</protein>
<dbReference type="EMBL" id="GGFM01010476">
    <property type="protein sequence ID" value="MBW31227.1"/>
    <property type="molecule type" value="Transcribed_RNA"/>
</dbReference>
<organism evidence="2">
    <name type="scientific">Anopheles braziliensis</name>
    <dbReference type="NCBI Taxonomy" id="58242"/>
    <lineage>
        <taxon>Eukaryota</taxon>
        <taxon>Metazoa</taxon>
        <taxon>Ecdysozoa</taxon>
        <taxon>Arthropoda</taxon>
        <taxon>Hexapoda</taxon>
        <taxon>Insecta</taxon>
        <taxon>Pterygota</taxon>
        <taxon>Neoptera</taxon>
        <taxon>Endopterygota</taxon>
        <taxon>Diptera</taxon>
        <taxon>Nematocera</taxon>
        <taxon>Culicoidea</taxon>
        <taxon>Culicidae</taxon>
        <taxon>Anophelinae</taxon>
        <taxon>Anopheles</taxon>
    </lineage>
</organism>
<feature type="chain" id="PRO_5014630207" evidence="1">
    <location>
        <begin position="17"/>
        <end position="68"/>
    </location>
</feature>
<evidence type="ECO:0000256" key="1">
    <source>
        <dbReference type="SAM" id="SignalP"/>
    </source>
</evidence>
<accession>A0A2M3ZRL9</accession>
<evidence type="ECO:0000313" key="2">
    <source>
        <dbReference type="EMBL" id="MBW31227.1"/>
    </source>
</evidence>
<feature type="signal peptide" evidence="1">
    <location>
        <begin position="1"/>
        <end position="16"/>
    </location>
</feature>
<dbReference type="AlphaFoldDB" id="A0A2M3ZRL9"/>